<dbReference type="Proteomes" id="UP000198462">
    <property type="component" value="Unassembled WGS sequence"/>
</dbReference>
<dbReference type="PIRSF" id="PIRSF016184">
    <property type="entry name" value="PhzC_PhzF"/>
    <property type="match status" value="1"/>
</dbReference>
<dbReference type="EMBL" id="NFZT01000007">
    <property type="protein sequence ID" value="OWV31822.1"/>
    <property type="molecule type" value="Genomic_DNA"/>
</dbReference>
<dbReference type="Gene3D" id="3.10.310.10">
    <property type="entry name" value="Diaminopimelate Epimerase, Chain A, domain 1"/>
    <property type="match status" value="2"/>
</dbReference>
<dbReference type="NCBIfam" id="TIGR00654">
    <property type="entry name" value="PhzF_family"/>
    <property type="match status" value="1"/>
</dbReference>
<keyword evidence="5" id="KW-1185">Reference proteome</keyword>
<reference evidence="5" key="1">
    <citation type="submission" date="2017-05" db="EMBL/GenBank/DDBJ databases">
        <authorList>
            <person name="Lin X."/>
        </authorList>
    </citation>
    <scope>NUCLEOTIDE SEQUENCE [LARGE SCALE GENOMIC DNA]</scope>
    <source>
        <strain evidence="5">JLT2012</strain>
    </source>
</reference>
<dbReference type="RefSeq" id="WP_088713618.1">
    <property type="nucleotide sequence ID" value="NZ_NFZT01000007.1"/>
</dbReference>
<keyword evidence="2" id="KW-0413">Isomerase</keyword>
<feature type="active site" evidence="3">
    <location>
        <position position="48"/>
    </location>
</feature>
<dbReference type="GO" id="GO:0005737">
    <property type="term" value="C:cytoplasm"/>
    <property type="evidence" value="ECO:0007669"/>
    <property type="project" value="TreeGrafter"/>
</dbReference>
<evidence type="ECO:0000256" key="3">
    <source>
        <dbReference type="PIRSR" id="PIRSR016184-1"/>
    </source>
</evidence>
<dbReference type="InterPro" id="IPR003719">
    <property type="entry name" value="Phenazine_PhzF-like"/>
</dbReference>
<comment type="similarity">
    <text evidence="1">Belongs to the PhzF family.</text>
</comment>
<proteinExistence type="inferred from homology"/>
<protein>
    <submittedName>
        <fullName evidence="4">PhzF family phenazine biosynthesis protein</fullName>
    </submittedName>
</protein>
<name>A0A219B0D0_9SPHN</name>
<dbReference type="SUPFAM" id="SSF54506">
    <property type="entry name" value="Diaminopimelate epimerase-like"/>
    <property type="match status" value="1"/>
</dbReference>
<dbReference type="PANTHER" id="PTHR13774">
    <property type="entry name" value="PHENAZINE BIOSYNTHESIS PROTEIN"/>
    <property type="match status" value="1"/>
</dbReference>
<dbReference type="GO" id="GO:0016853">
    <property type="term" value="F:isomerase activity"/>
    <property type="evidence" value="ECO:0007669"/>
    <property type="project" value="UniProtKB-KW"/>
</dbReference>
<dbReference type="Pfam" id="PF02567">
    <property type="entry name" value="PhzC-PhzF"/>
    <property type="match status" value="1"/>
</dbReference>
<dbReference type="PANTHER" id="PTHR13774:SF17">
    <property type="entry name" value="PHENAZINE BIOSYNTHESIS-LIKE DOMAIN-CONTAINING PROTEIN"/>
    <property type="match status" value="1"/>
</dbReference>
<accession>A0A219B0D0</accession>
<sequence>MSHRARFRHIDAFAKVPFEGNSAAIYRVEAFPDDALMQRIAREHNLSETAWYVPDETGEADYVLRWFTPAVEVELCGHATLAAGHHCLTDEPERDAVRFRTLKGAGVLEVRRADDGRYVMSLPAWVSVKQMKTDLVAALGRIPEEVRVTTDAAEDSFMAVFGDEETVRALAPDFKALAAIGNVLVIATAPAAGGSEVDVVSRVFVPGAGVDEDPVTGSAHAMLTPYWAERLGRDSFEAFQASERGGRLSCRLEGDRVILGGSCVDVIEGDLLLP</sequence>
<dbReference type="STRING" id="1234595.C725_1640"/>
<gene>
    <name evidence="4" type="ORF">B5C34_15045</name>
</gene>
<dbReference type="AlphaFoldDB" id="A0A219B0D0"/>
<evidence type="ECO:0000313" key="5">
    <source>
        <dbReference type="Proteomes" id="UP000198462"/>
    </source>
</evidence>
<organism evidence="4 5">
    <name type="scientific">Pacificimonas flava</name>
    <dbReference type="NCBI Taxonomy" id="1234595"/>
    <lineage>
        <taxon>Bacteria</taxon>
        <taxon>Pseudomonadati</taxon>
        <taxon>Pseudomonadota</taxon>
        <taxon>Alphaproteobacteria</taxon>
        <taxon>Sphingomonadales</taxon>
        <taxon>Sphingosinicellaceae</taxon>
        <taxon>Pacificimonas</taxon>
    </lineage>
</organism>
<dbReference type="OrthoDB" id="9788221at2"/>
<comment type="caution">
    <text evidence="4">The sequence shown here is derived from an EMBL/GenBank/DDBJ whole genome shotgun (WGS) entry which is preliminary data.</text>
</comment>
<evidence type="ECO:0000313" key="4">
    <source>
        <dbReference type="EMBL" id="OWV31822.1"/>
    </source>
</evidence>
<evidence type="ECO:0000256" key="1">
    <source>
        <dbReference type="ARBA" id="ARBA00008270"/>
    </source>
</evidence>
<evidence type="ECO:0000256" key="2">
    <source>
        <dbReference type="ARBA" id="ARBA00023235"/>
    </source>
</evidence>